<gene>
    <name evidence="1" type="ORF">Sjap_013433</name>
</gene>
<proteinExistence type="predicted"/>
<dbReference type="AlphaFoldDB" id="A0AAP0IXW8"/>
<evidence type="ECO:0000313" key="2">
    <source>
        <dbReference type="Proteomes" id="UP001417504"/>
    </source>
</evidence>
<dbReference type="Proteomes" id="UP001417504">
    <property type="component" value="Unassembled WGS sequence"/>
</dbReference>
<name>A0AAP0IXW8_9MAGN</name>
<comment type="caution">
    <text evidence="1">The sequence shown here is derived from an EMBL/GenBank/DDBJ whole genome shotgun (WGS) entry which is preliminary data.</text>
</comment>
<evidence type="ECO:0000313" key="1">
    <source>
        <dbReference type="EMBL" id="KAK9123831.1"/>
    </source>
</evidence>
<protein>
    <submittedName>
        <fullName evidence="1">Uncharacterized protein</fullName>
    </submittedName>
</protein>
<reference evidence="1 2" key="1">
    <citation type="submission" date="2024-01" db="EMBL/GenBank/DDBJ databases">
        <title>Genome assemblies of Stephania.</title>
        <authorList>
            <person name="Yang L."/>
        </authorList>
    </citation>
    <scope>NUCLEOTIDE SEQUENCE [LARGE SCALE GENOMIC DNA]</scope>
    <source>
        <strain evidence="1">QJT</strain>
        <tissue evidence="1">Leaf</tissue>
    </source>
</reference>
<accession>A0AAP0IXW8</accession>
<organism evidence="1 2">
    <name type="scientific">Stephania japonica</name>
    <dbReference type="NCBI Taxonomy" id="461633"/>
    <lineage>
        <taxon>Eukaryota</taxon>
        <taxon>Viridiplantae</taxon>
        <taxon>Streptophyta</taxon>
        <taxon>Embryophyta</taxon>
        <taxon>Tracheophyta</taxon>
        <taxon>Spermatophyta</taxon>
        <taxon>Magnoliopsida</taxon>
        <taxon>Ranunculales</taxon>
        <taxon>Menispermaceae</taxon>
        <taxon>Menispermoideae</taxon>
        <taxon>Cissampelideae</taxon>
        <taxon>Stephania</taxon>
    </lineage>
</organism>
<sequence>MPTSAHRASPLVIGCKLIKPQQIVMADQPSMGKTSTGDVKGQLDGMSQRISSHDQQLQEILRLLRAQATGSPSTSAAPVVQVGSVLTIQDTPAAPIVARSIAIRAGMSKTLVQRRSAIDTMSISAHSVPHVCLGQGLREHAVRTSPRPNMGTMSLTYVLGSEHHLHAVETPPKPLYSTTSRRRDTVHSGKFYKFLETFGNLSGLEHDNVSDTVITKAQGASPRRLGRGPRAYPVRAPLRVGTLRRHSMASGAVSTRAMPCGCHPGTLICGEHLGLGAVAVMGRVGNAGVLGRGPVLSWSVCPGSCFDHYYRSMDF</sequence>
<keyword evidence="2" id="KW-1185">Reference proteome</keyword>
<dbReference type="EMBL" id="JBBNAE010000005">
    <property type="protein sequence ID" value="KAK9123831.1"/>
    <property type="molecule type" value="Genomic_DNA"/>
</dbReference>